<dbReference type="GO" id="GO:0000727">
    <property type="term" value="P:double-strand break repair via break-induced replication"/>
    <property type="evidence" value="ECO:0007669"/>
    <property type="project" value="UniProtKB-UniRule"/>
</dbReference>
<reference evidence="3 5" key="1">
    <citation type="submission" date="2014-06" db="EMBL/GenBank/DDBJ databases">
        <title>Evolutionary Origins and Diversification of the Mycorrhizal Mutualists.</title>
        <authorList>
            <consortium name="DOE Joint Genome Institute"/>
            <consortium name="Mycorrhizal Genomics Consortium"/>
            <person name="Kohler A."/>
            <person name="Kuo A."/>
            <person name="Nagy L.G."/>
            <person name="Floudas D."/>
            <person name="Copeland A."/>
            <person name="Barry K.W."/>
            <person name="Cichocki N."/>
            <person name="Veneault-Fourrey C."/>
            <person name="LaButti K."/>
            <person name="Lindquist E.A."/>
            <person name="Lipzen A."/>
            <person name="Lundell T."/>
            <person name="Morin E."/>
            <person name="Murat C."/>
            <person name="Riley R."/>
            <person name="Ohm R."/>
            <person name="Sun H."/>
            <person name="Tunlid A."/>
            <person name="Henrissat B."/>
            <person name="Grigoriev I.V."/>
            <person name="Hibbett D.S."/>
            <person name="Martin F."/>
        </authorList>
    </citation>
    <scope>NUCLEOTIDE SEQUENCE [LARGE SCALE GENOMIC DNA]</scope>
    <source>
        <strain evidence="3 5">SS14</strain>
    </source>
</reference>
<dbReference type="GO" id="GO:0008821">
    <property type="term" value="F:crossover junction DNA endonuclease activity"/>
    <property type="evidence" value="ECO:0007669"/>
    <property type="project" value="UniProtKB-UniRule"/>
</dbReference>
<keyword evidence="1" id="KW-0540">Nuclease</keyword>
<dbReference type="Gene3D" id="3.40.50.10130">
    <property type="match status" value="1"/>
</dbReference>
<comment type="similarity">
    <text evidence="1">Belongs to the XPF family.</text>
</comment>
<dbReference type="GO" id="GO:0048476">
    <property type="term" value="C:Holliday junction resolvase complex"/>
    <property type="evidence" value="ECO:0007669"/>
    <property type="project" value="UniProtKB-UniRule"/>
</dbReference>
<dbReference type="GO" id="GO:0000712">
    <property type="term" value="P:resolution of meiotic recombination intermediates"/>
    <property type="evidence" value="ECO:0007669"/>
    <property type="project" value="TreeGrafter"/>
</dbReference>
<keyword evidence="1" id="KW-0255">Endonuclease</keyword>
<keyword evidence="1" id="KW-0460">Magnesium</keyword>
<keyword evidence="1" id="KW-0233">DNA recombination</keyword>
<gene>
    <name evidence="4" type="ORF">M422DRAFT_53014</name>
    <name evidence="3" type="ORF">M422DRAFT_54993</name>
</gene>
<evidence type="ECO:0000313" key="5">
    <source>
        <dbReference type="Proteomes" id="UP000054279"/>
    </source>
</evidence>
<feature type="region of interest" description="Disordered" evidence="2">
    <location>
        <begin position="1"/>
        <end position="62"/>
    </location>
</feature>
<dbReference type="InterPro" id="IPR047416">
    <property type="entry name" value="XPF_nuclease_Mus81"/>
</dbReference>
<keyword evidence="1" id="KW-0539">Nucleus</keyword>
<dbReference type="GO" id="GO:0048257">
    <property type="term" value="F:3'-flap endonuclease activity"/>
    <property type="evidence" value="ECO:0007669"/>
    <property type="project" value="TreeGrafter"/>
</dbReference>
<evidence type="ECO:0000256" key="2">
    <source>
        <dbReference type="SAM" id="MobiDB-lite"/>
    </source>
</evidence>
<name>A0A0C9UEX9_SPHS4</name>
<dbReference type="GO" id="GO:0006308">
    <property type="term" value="P:DNA catabolic process"/>
    <property type="evidence" value="ECO:0007669"/>
    <property type="project" value="UniProtKB-UniRule"/>
</dbReference>
<organism evidence="3 5">
    <name type="scientific">Sphaerobolus stellatus (strain SS14)</name>
    <dbReference type="NCBI Taxonomy" id="990650"/>
    <lineage>
        <taxon>Eukaryota</taxon>
        <taxon>Fungi</taxon>
        <taxon>Dikarya</taxon>
        <taxon>Basidiomycota</taxon>
        <taxon>Agaricomycotina</taxon>
        <taxon>Agaricomycetes</taxon>
        <taxon>Phallomycetidae</taxon>
        <taxon>Geastrales</taxon>
        <taxon>Sphaerobolaceae</taxon>
        <taxon>Sphaerobolus</taxon>
    </lineage>
</organism>
<dbReference type="GO" id="GO:0046872">
    <property type="term" value="F:metal ion binding"/>
    <property type="evidence" value="ECO:0007669"/>
    <property type="project" value="UniProtKB-UniRule"/>
</dbReference>
<keyword evidence="1" id="KW-0234">DNA repair</keyword>
<comment type="cofactor">
    <cofactor evidence="1">
        <name>Mg(2+)</name>
        <dbReference type="ChEBI" id="CHEBI:18420"/>
    </cofactor>
</comment>
<dbReference type="GO" id="GO:0031573">
    <property type="term" value="P:mitotic intra-S DNA damage checkpoint signaling"/>
    <property type="evidence" value="ECO:0007669"/>
    <property type="project" value="TreeGrafter"/>
</dbReference>
<dbReference type="PANTHER" id="PTHR13451:SF0">
    <property type="entry name" value="CROSSOVER JUNCTION ENDONUCLEASE MUS81"/>
    <property type="match status" value="1"/>
</dbReference>
<sequence length="323" mass="36660">MKFRLFTQEKSDGPASSEQLKKRGRPSKQPMINHGSANTSPSSPQNSSSTGLQANTIQRGRVSDSVAPALPAVNGFNMGLVRQTTSHNGPRGRSRGDMMNEVADLIISRSETFPNFEPIIFKPNTYDISMFLDSREIKDRHSQDYFLNELQNKDVDVEKHALILGDVLWVARCKPAYQEQKVRLAYSTLKVFYLVEDYRKSGKQHILTEPAQKAVMTAKSSAQIVDRFRLKDPRSISDSVKYLAMLHKTICDTYETIRAVNTSAYHTIGAYQLSQLHGLAKTPPRHSTKHEIHDAVCIVQENLLQRQQYSSDRYLRKYASMHQ</sequence>
<feature type="compositionally biased region" description="Low complexity" evidence="2">
    <location>
        <begin position="36"/>
        <end position="50"/>
    </location>
</feature>
<dbReference type="InterPro" id="IPR033309">
    <property type="entry name" value="Mus81"/>
</dbReference>
<evidence type="ECO:0000313" key="4">
    <source>
        <dbReference type="EMBL" id="KIJ32137.1"/>
    </source>
</evidence>
<dbReference type="HOGENOM" id="CLU_860983_0_0_1"/>
<dbReference type="EMBL" id="KN837331">
    <property type="protein sequence ID" value="KIJ27572.1"/>
    <property type="molecule type" value="Genomic_DNA"/>
</dbReference>
<comment type="function">
    <text evidence="1">Interacts with EME1 to form a DNA structure-specific endonuclease with substrate preference for branched DNA structures with a 5'-end at the branch nick. Typical substrates include 3'-flap structures, D-loops, replication forks and nicked Holliday junctions. May be required in mitosis for the processing of stalled or collapsed replication fork intermediates. May be required in meiosis for the repair of meiosis-specific double strand breaks subsequent to single-end invasion (SEI).</text>
</comment>
<accession>A0A0C9UEX9</accession>
<evidence type="ECO:0000313" key="3">
    <source>
        <dbReference type="EMBL" id="KIJ27572.1"/>
    </source>
</evidence>
<dbReference type="AlphaFoldDB" id="A0A0C9UEX9"/>
<proteinExistence type="inferred from homology"/>
<dbReference type="GO" id="GO:0005634">
    <property type="term" value="C:nucleus"/>
    <property type="evidence" value="ECO:0007669"/>
    <property type="project" value="UniProtKB-SubCell"/>
</dbReference>
<keyword evidence="5" id="KW-1185">Reference proteome</keyword>
<keyword evidence="1" id="KW-0479">Metal-binding</keyword>
<keyword evidence="1" id="KW-0227">DNA damage</keyword>
<keyword evidence="1" id="KW-0378">Hydrolase</keyword>
<dbReference type="SUPFAM" id="SSF52980">
    <property type="entry name" value="Restriction endonuclease-like"/>
    <property type="match status" value="1"/>
</dbReference>
<evidence type="ECO:0000256" key="1">
    <source>
        <dbReference type="RuleBase" id="RU369042"/>
    </source>
</evidence>
<protein>
    <recommendedName>
        <fullName evidence="1">Crossover junction endonuclease MUS81</fullName>
        <ecNumber evidence="1">3.1.22.-</ecNumber>
    </recommendedName>
</protein>
<dbReference type="CDD" id="cd20074">
    <property type="entry name" value="XPF_nuclease_Mus81"/>
    <property type="match status" value="1"/>
</dbReference>
<dbReference type="Proteomes" id="UP000054279">
    <property type="component" value="Unassembled WGS sequence"/>
</dbReference>
<comment type="subunit">
    <text evidence="1">Interacts with EME1.</text>
</comment>
<comment type="subcellular location">
    <subcellularLocation>
        <location evidence="1">Nucleus</location>
    </subcellularLocation>
</comment>
<dbReference type="InterPro" id="IPR011335">
    <property type="entry name" value="Restrct_endonuc-II-like"/>
</dbReference>
<dbReference type="PANTHER" id="PTHR13451">
    <property type="entry name" value="CLASS II CROSSOVER JUNCTION ENDONUCLEASE MUS81"/>
    <property type="match status" value="1"/>
</dbReference>
<dbReference type="OrthoDB" id="5963188at2759"/>
<dbReference type="GO" id="GO:0003677">
    <property type="term" value="F:DNA binding"/>
    <property type="evidence" value="ECO:0007669"/>
    <property type="project" value="UniProtKB-UniRule"/>
</dbReference>
<dbReference type="EMBL" id="KN837231">
    <property type="protein sequence ID" value="KIJ32137.1"/>
    <property type="molecule type" value="Genomic_DNA"/>
</dbReference>
<dbReference type="EC" id="3.1.22.-" evidence="1"/>